<dbReference type="InterPro" id="IPR036910">
    <property type="entry name" value="HMG_box_dom_sf"/>
</dbReference>
<dbReference type="EMBL" id="JASEJX010000012">
    <property type="protein sequence ID" value="KAK4519384.1"/>
    <property type="molecule type" value="Genomic_DNA"/>
</dbReference>
<dbReference type="CDD" id="cd00084">
    <property type="entry name" value="HMG-box_SF"/>
    <property type="match status" value="1"/>
</dbReference>
<dbReference type="AlphaFoldDB" id="A0AAN7DMY7"/>
<proteinExistence type="predicted"/>
<feature type="region of interest" description="Disordered" evidence="2">
    <location>
        <begin position="19"/>
        <end position="83"/>
    </location>
</feature>
<dbReference type="GeneID" id="89953305"/>
<dbReference type="Proteomes" id="UP001304243">
    <property type="component" value="Unassembled WGS sequence"/>
</dbReference>
<dbReference type="GO" id="GO:0005634">
    <property type="term" value="C:nucleus"/>
    <property type="evidence" value="ECO:0007669"/>
    <property type="project" value="UniProtKB-UniRule"/>
</dbReference>
<dbReference type="GO" id="GO:0003677">
    <property type="term" value="F:DNA binding"/>
    <property type="evidence" value="ECO:0007669"/>
    <property type="project" value="UniProtKB-UniRule"/>
</dbReference>
<sequence length="556" mass="62751">MSKLIKNYFGALEGEMDYASQQTGRGSDDESIIEQDAGDVWSDNSDGTRLTVEPEDEDEDEDADEDKDEDEDEDEDKHSHTESFFMYGSDDEILLRPLFQKVDLLINDFAETNAAFTKDQVKRYLGAHVCYEHHTKFIGEFKPPQAIKTKLSGWSMYQKEHTQGKKILKSERKAHLQQLGAQWKALSAEQQRPYKLEAEEEKKRSSNIDMLAKYKSFDRHWKQFRRSADFFRENYRTHLMIYRATDTIYDKLYVPLYQPNSDESKEAFKQIDETLPSMSIIGFLEREMRKTRITPGNTKAPHAAHTPHAAHAAHTPHAAHAAHTPHAAHAAHTPHAAHAALTPLAAHAALTPHTPHTATRRYPKILKDSDDDYDSDGSFQDGDDSREDNEARGSQKRPAAAISTLDDTPTIAGYFAAIAPVPSNFSSKSSNALLAAFDPSNNAISADLVQKSNKKLRGSKEQDIKDLRVVAKDAWSKAIGLSDKKKVAPSWKKVFTKTKYRDGHVYGLVGWPEDLPYPKTNRKGKVDHDIEGLSTDDAKRVLKGFRDGVIDFKRLN</sequence>
<feature type="region of interest" description="Disordered" evidence="2">
    <location>
        <begin position="352"/>
        <end position="403"/>
    </location>
</feature>
<name>A0AAN7DMY7_9FUNG</name>
<feature type="DNA-binding region" description="HMG box" evidence="1">
    <location>
        <begin position="147"/>
        <end position="204"/>
    </location>
</feature>
<evidence type="ECO:0000313" key="5">
    <source>
        <dbReference type="Proteomes" id="UP001304243"/>
    </source>
</evidence>
<accession>A0AAN7DMY7</accession>
<dbReference type="PROSITE" id="PS50118">
    <property type="entry name" value="HMG_BOX_2"/>
    <property type="match status" value="1"/>
</dbReference>
<feature type="compositionally biased region" description="Acidic residues" evidence="2">
    <location>
        <begin position="369"/>
        <end position="387"/>
    </location>
</feature>
<feature type="domain" description="HMG box" evidence="3">
    <location>
        <begin position="147"/>
        <end position="204"/>
    </location>
</feature>
<feature type="compositionally biased region" description="Low complexity" evidence="2">
    <location>
        <begin position="300"/>
        <end position="336"/>
    </location>
</feature>
<gene>
    <name evidence="4" type="ORF">ATC70_009619</name>
</gene>
<comment type="caution">
    <text evidence="4">The sequence shown here is derived from an EMBL/GenBank/DDBJ whole genome shotgun (WGS) entry which is preliminary data.</text>
</comment>
<dbReference type="SUPFAM" id="SSF47095">
    <property type="entry name" value="HMG-box"/>
    <property type="match status" value="1"/>
</dbReference>
<keyword evidence="1" id="KW-0238">DNA-binding</keyword>
<feature type="compositionally biased region" description="Acidic residues" evidence="2">
    <location>
        <begin position="53"/>
        <end position="75"/>
    </location>
</feature>
<feature type="region of interest" description="Disordered" evidence="2">
    <location>
        <begin position="295"/>
        <end position="336"/>
    </location>
</feature>
<dbReference type="InterPro" id="IPR009071">
    <property type="entry name" value="HMG_box_dom"/>
</dbReference>
<dbReference type="RefSeq" id="XP_064686050.1">
    <property type="nucleotide sequence ID" value="XM_064828848.1"/>
</dbReference>
<evidence type="ECO:0000256" key="1">
    <source>
        <dbReference type="PROSITE-ProRule" id="PRU00267"/>
    </source>
</evidence>
<organism evidence="4 5">
    <name type="scientific">Mucor velutinosus</name>
    <dbReference type="NCBI Taxonomy" id="708070"/>
    <lineage>
        <taxon>Eukaryota</taxon>
        <taxon>Fungi</taxon>
        <taxon>Fungi incertae sedis</taxon>
        <taxon>Mucoromycota</taxon>
        <taxon>Mucoromycotina</taxon>
        <taxon>Mucoromycetes</taxon>
        <taxon>Mucorales</taxon>
        <taxon>Mucorineae</taxon>
        <taxon>Mucoraceae</taxon>
        <taxon>Mucor</taxon>
    </lineage>
</organism>
<keyword evidence="1" id="KW-0539">Nucleus</keyword>
<protein>
    <recommendedName>
        <fullName evidence="3">HMG box domain-containing protein</fullName>
    </recommendedName>
</protein>
<evidence type="ECO:0000259" key="3">
    <source>
        <dbReference type="PROSITE" id="PS50118"/>
    </source>
</evidence>
<dbReference type="Gene3D" id="1.10.30.10">
    <property type="entry name" value="High mobility group box domain"/>
    <property type="match status" value="1"/>
</dbReference>
<evidence type="ECO:0000313" key="4">
    <source>
        <dbReference type="EMBL" id="KAK4519384.1"/>
    </source>
</evidence>
<reference evidence="4 5" key="1">
    <citation type="submission" date="2022-11" db="EMBL/GenBank/DDBJ databases">
        <title>Mucor velutinosus strain NIH1002 WGS.</title>
        <authorList>
            <person name="Subramanian P."/>
            <person name="Mullikin J.C."/>
            <person name="Segre J.A."/>
            <person name="Zelazny A.M."/>
        </authorList>
    </citation>
    <scope>NUCLEOTIDE SEQUENCE [LARGE SCALE GENOMIC DNA]</scope>
    <source>
        <strain evidence="4 5">NIH1002</strain>
    </source>
</reference>
<keyword evidence="5" id="KW-1185">Reference proteome</keyword>
<evidence type="ECO:0000256" key="2">
    <source>
        <dbReference type="SAM" id="MobiDB-lite"/>
    </source>
</evidence>